<comment type="caution">
    <text evidence="2">The sequence shown here is derived from an EMBL/GenBank/DDBJ whole genome shotgun (WGS) entry which is preliminary data.</text>
</comment>
<protein>
    <submittedName>
        <fullName evidence="2">Uncharacterized protein</fullName>
    </submittedName>
</protein>
<dbReference type="OrthoDB" id="7851455at2"/>
<evidence type="ECO:0000313" key="3">
    <source>
        <dbReference type="Proteomes" id="UP000273516"/>
    </source>
</evidence>
<evidence type="ECO:0000256" key="1">
    <source>
        <dbReference type="SAM" id="Phobius"/>
    </source>
</evidence>
<dbReference type="AlphaFoldDB" id="A0A3M0MD68"/>
<dbReference type="RefSeq" id="WP_122112326.1">
    <property type="nucleotide sequence ID" value="NZ_QOKZ01000003.1"/>
</dbReference>
<proteinExistence type="predicted"/>
<reference evidence="2 3" key="1">
    <citation type="submission" date="2018-07" db="EMBL/GenBank/DDBJ databases">
        <authorList>
            <person name="Zhang Y."/>
            <person name="Wang L."/>
            <person name="Ma S."/>
        </authorList>
    </citation>
    <scope>NUCLEOTIDE SEQUENCE [LARGE SCALE GENOMIC DNA]</scope>
    <source>
        <strain evidence="2 3">4-2</strain>
    </source>
</reference>
<organism evidence="2 3">
    <name type="scientific">Paracoccus alkanivorans</name>
    <dbReference type="NCBI Taxonomy" id="2116655"/>
    <lineage>
        <taxon>Bacteria</taxon>
        <taxon>Pseudomonadati</taxon>
        <taxon>Pseudomonadota</taxon>
        <taxon>Alphaproteobacteria</taxon>
        <taxon>Rhodobacterales</taxon>
        <taxon>Paracoccaceae</taxon>
        <taxon>Paracoccus</taxon>
    </lineage>
</organism>
<keyword evidence="1" id="KW-0812">Transmembrane</keyword>
<feature type="transmembrane region" description="Helical" evidence="1">
    <location>
        <begin position="44"/>
        <end position="67"/>
    </location>
</feature>
<dbReference type="EMBL" id="QOKZ01000003">
    <property type="protein sequence ID" value="RMC35702.1"/>
    <property type="molecule type" value="Genomic_DNA"/>
</dbReference>
<keyword evidence="3" id="KW-1185">Reference proteome</keyword>
<accession>A0A3M0MD68</accession>
<evidence type="ECO:0000313" key="2">
    <source>
        <dbReference type="EMBL" id="RMC35702.1"/>
    </source>
</evidence>
<keyword evidence="1" id="KW-0472">Membrane</keyword>
<sequence length="123" mass="12777">MDMIEPNLAALCIFVFLASAGSLGIFVLSGVFPLSTRPELTRPLGLGLIGVNTTLLLLVLGGTVAFGLGHLRWTSMVIAGGMAFLFTPGLFNIWPGKWRDGLAGLAIVTFGLGVSALILGASF</sequence>
<keyword evidence="1" id="KW-1133">Transmembrane helix</keyword>
<name>A0A3M0MD68_9RHOB</name>
<feature type="transmembrane region" description="Helical" evidence="1">
    <location>
        <begin position="6"/>
        <end position="32"/>
    </location>
</feature>
<feature type="transmembrane region" description="Helical" evidence="1">
    <location>
        <begin position="101"/>
        <end position="121"/>
    </location>
</feature>
<feature type="transmembrane region" description="Helical" evidence="1">
    <location>
        <begin position="73"/>
        <end position="94"/>
    </location>
</feature>
<dbReference type="Proteomes" id="UP000273516">
    <property type="component" value="Unassembled WGS sequence"/>
</dbReference>
<gene>
    <name evidence="2" type="ORF">C9E81_10875</name>
</gene>